<feature type="compositionally biased region" description="Polar residues" evidence="1">
    <location>
        <begin position="29"/>
        <end position="38"/>
    </location>
</feature>
<keyword evidence="2" id="KW-0472">Membrane</keyword>
<reference evidence="3" key="1">
    <citation type="journal article" date="2022" name="Proc. Natl. Acad. Sci. U.S.A.">
        <title>Life cycle and functional genomics of the unicellular red alga Galdieria for elucidating algal and plant evolution and industrial use.</title>
        <authorList>
            <person name="Hirooka S."/>
            <person name="Itabashi T."/>
            <person name="Ichinose T.M."/>
            <person name="Onuma R."/>
            <person name="Fujiwara T."/>
            <person name="Yamashita S."/>
            <person name="Jong L.W."/>
            <person name="Tomita R."/>
            <person name="Iwane A.H."/>
            <person name="Miyagishima S.Y."/>
        </authorList>
    </citation>
    <scope>NUCLEOTIDE SEQUENCE</scope>
    <source>
        <strain evidence="3">NBRC 102759</strain>
    </source>
</reference>
<keyword evidence="2" id="KW-0812">Transmembrane</keyword>
<evidence type="ECO:0000313" key="4">
    <source>
        <dbReference type="Proteomes" id="UP001061958"/>
    </source>
</evidence>
<sequence length="175" mass="19294">MKKTNPTSGRRGFGTNKNEVNEEARQKTKSLQGTEQTGSDTLVEEALAKFGVVKKRRFSEQAYEELGPYDRLVSRFGATTLRSFESALLMTSSVLVISLVFSGIVLSIDAFLHASFERGTSEDFITATTALVDEATIKIVQPLFTPLILLFFVASISLGILKTLQLTSSKTVYRE</sequence>
<protein>
    <submittedName>
        <fullName evidence="3">Uncharacterized protein</fullName>
    </submittedName>
</protein>
<evidence type="ECO:0000256" key="2">
    <source>
        <dbReference type="SAM" id="Phobius"/>
    </source>
</evidence>
<name>A0A9C7PSA1_9RHOD</name>
<keyword evidence="2" id="KW-1133">Transmembrane helix</keyword>
<feature type="region of interest" description="Disordered" evidence="1">
    <location>
        <begin position="1"/>
        <end position="38"/>
    </location>
</feature>
<feature type="transmembrane region" description="Helical" evidence="2">
    <location>
        <begin position="143"/>
        <end position="161"/>
    </location>
</feature>
<comment type="caution">
    <text evidence="3">The sequence shown here is derived from an EMBL/GenBank/DDBJ whole genome shotgun (WGS) entry which is preliminary data.</text>
</comment>
<organism evidence="3 4">
    <name type="scientific">Galdieria partita</name>
    <dbReference type="NCBI Taxonomy" id="83374"/>
    <lineage>
        <taxon>Eukaryota</taxon>
        <taxon>Rhodophyta</taxon>
        <taxon>Bangiophyceae</taxon>
        <taxon>Galdieriales</taxon>
        <taxon>Galdieriaceae</taxon>
        <taxon>Galdieria</taxon>
    </lineage>
</organism>
<dbReference type="Proteomes" id="UP001061958">
    <property type="component" value="Unassembled WGS sequence"/>
</dbReference>
<keyword evidence="4" id="KW-1185">Reference proteome</keyword>
<proteinExistence type="predicted"/>
<accession>A0A9C7PSA1</accession>
<feature type="transmembrane region" description="Helical" evidence="2">
    <location>
        <begin position="87"/>
        <end position="108"/>
    </location>
</feature>
<dbReference type="EMBL" id="BQMJ01000008">
    <property type="protein sequence ID" value="GJQ09319.1"/>
    <property type="molecule type" value="Genomic_DNA"/>
</dbReference>
<gene>
    <name evidence="3" type="ORF">GpartN1_g1110.t1</name>
</gene>
<reference evidence="3" key="2">
    <citation type="submission" date="2022-01" db="EMBL/GenBank/DDBJ databases">
        <authorList>
            <person name="Hirooka S."/>
            <person name="Miyagishima S.Y."/>
        </authorList>
    </citation>
    <scope>NUCLEOTIDE SEQUENCE</scope>
    <source>
        <strain evidence="3">NBRC 102759</strain>
    </source>
</reference>
<evidence type="ECO:0000313" key="3">
    <source>
        <dbReference type="EMBL" id="GJQ09319.1"/>
    </source>
</evidence>
<evidence type="ECO:0000256" key="1">
    <source>
        <dbReference type="SAM" id="MobiDB-lite"/>
    </source>
</evidence>
<dbReference type="AlphaFoldDB" id="A0A9C7PSA1"/>
<dbReference type="OrthoDB" id="10409760at2759"/>